<feature type="region of interest" description="Disordered" evidence="1">
    <location>
        <begin position="57"/>
        <end position="79"/>
    </location>
</feature>
<protein>
    <submittedName>
        <fullName evidence="2">Uncharacterized protein</fullName>
    </submittedName>
</protein>
<name>A0A5A5THH5_9CHLR</name>
<dbReference type="AlphaFoldDB" id="A0A5A5THH5"/>
<comment type="caution">
    <text evidence="2">The sequence shown here is derived from an EMBL/GenBank/DDBJ whole genome shotgun (WGS) entry which is preliminary data.</text>
</comment>
<keyword evidence="3" id="KW-1185">Reference proteome</keyword>
<evidence type="ECO:0000313" key="3">
    <source>
        <dbReference type="Proteomes" id="UP000322530"/>
    </source>
</evidence>
<organism evidence="2 3">
    <name type="scientific">Dictyobacter arantiisoli</name>
    <dbReference type="NCBI Taxonomy" id="2014874"/>
    <lineage>
        <taxon>Bacteria</taxon>
        <taxon>Bacillati</taxon>
        <taxon>Chloroflexota</taxon>
        <taxon>Ktedonobacteria</taxon>
        <taxon>Ktedonobacterales</taxon>
        <taxon>Dictyobacteraceae</taxon>
        <taxon>Dictyobacter</taxon>
    </lineage>
</organism>
<gene>
    <name evidence="2" type="ORF">KDI_40770</name>
</gene>
<proteinExistence type="predicted"/>
<evidence type="ECO:0000256" key="1">
    <source>
        <dbReference type="SAM" id="MobiDB-lite"/>
    </source>
</evidence>
<dbReference type="Proteomes" id="UP000322530">
    <property type="component" value="Unassembled WGS sequence"/>
</dbReference>
<sequence length="79" mass="8935">MNTPSILLTTQGTQRAEDIRQECEQLHIAQNFIQPTLGRRIVHQLGHALVVVGSHLERREEPKTTPYQLTGNRTGQLHA</sequence>
<feature type="compositionally biased region" description="Polar residues" evidence="1">
    <location>
        <begin position="65"/>
        <end position="79"/>
    </location>
</feature>
<evidence type="ECO:0000313" key="2">
    <source>
        <dbReference type="EMBL" id="GCF10513.1"/>
    </source>
</evidence>
<dbReference type="RefSeq" id="WP_149403391.1">
    <property type="nucleotide sequence ID" value="NZ_BIXY01000073.1"/>
</dbReference>
<accession>A0A5A5THH5</accession>
<reference evidence="2 3" key="1">
    <citation type="submission" date="2019-01" db="EMBL/GenBank/DDBJ databases">
        <title>Draft genome sequence of Dictyobacter sp. Uno17.</title>
        <authorList>
            <person name="Wang C.M."/>
            <person name="Zheng Y."/>
            <person name="Sakai Y."/>
            <person name="Abe K."/>
            <person name="Yokota A."/>
            <person name="Yabe S."/>
        </authorList>
    </citation>
    <scope>NUCLEOTIDE SEQUENCE [LARGE SCALE GENOMIC DNA]</scope>
    <source>
        <strain evidence="2 3">Uno17</strain>
    </source>
</reference>
<dbReference type="OrthoDB" id="164601at2"/>
<dbReference type="EMBL" id="BIXY01000073">
    <property type="protein sequence ID" value="GCF10513.1"/>
    <property type="molecule type" value="Genomic_DNA"/>
</dbReference>